<organism evidence="1 2">
    <name type="scientific">Novosphingobium nitrogenifigens DSM 19370</name>
    <dbReference type="NCBI Taxonomy" id="983920"/>
    <lineage>
        <taxon>Bacteria</taxon>
        <taxon>Pseudomonadati</taxon>
        <taxon>Pseudomonadota</taxon>
        <taxon>Alphaproteobacteria</taxon>
        <taxon>Sphingomonadales</taxon>
        <taxon>Sphingomonadaceae</taxon>
        <taxon>Novosphingobium</taxon>
    </lineage>
</organism>
<dbReference type="AlphaFoldDB" id="F1Z3Q6"/>
<evidence type="ECO:0000313" key="2">
    <source>
        <dbReference type="Proteomes" id="UP000004728"/>
    </source>
</evidence>
<protein>
    <submittedName>
        <fullName evidence="1">Uncharacterized protein</fullName>
    </submittedName>
</protein>
<evidence type="ECO:0000313" key="1">
    <source>
        <dbReference type="EMBL" id="EGD60663.1"/>
    </source>
</evidence>
<dbReference type="Proteomes" id="UP000004728">
    <property type="component" value="Unassembled WGS sequence"/>
</dbReference>
<gene>
    <name evidence="1" type="ORF">Y88_1744</name>
</gene>
<dbReference type="HOGENOM" id="CLU_2881399_0_0_5"/>
<comment type="caution">
    <text evidence="1">The sequence shown here is derived from an EMBL/GenBank/DDBJ whole genome shotgun (WGS) entry which is preliminary data.</text>
</comment>
<proteinExistence type="predicted"/>
<dbReference type="InParanoid" id="F1Z3Q6"/>
<dbReference type="EMBL" id="AEWJ01000013">
    <property type="protein sequence ID" value="EGD60663.1"/>
    <property type="molecule type" value="Genomic_DNA"/>
</dbReference>
<name>F1Z3Q6_9SPHN</name>
<keyword evidence="2" id="KW-1185">Reference proteome</keyword>
<reference evidence="1 2" key="1">
    <citation type="journal article" date="2012" name="J. Bacteriol.">
        <title>Draft Genome Sequence of Novosphingobium nitrogenifigens Y88T.</title>
        <authorList>
            <person name="Strabala T.J."/>
            <person name="Macdonald L."/>
            <person name="Liu V."/>
            <person name="Smit A.M."/>
        </authorList>
    </citation>
    <scope>NUCLEOTIDE SEQUENCE [LARGE SCALE GENOMIC DNA]</scope>
    <source>
        <strain evidence="1 2">DSM 19370</strain>
    </source>
</reference>
<sequence>MKGNEHVNDDEATRLPVGPDALLLTERDRHLDVMTCISVKARACRSPRRSSSTTPSAAPICCR</sequence>
<accession>F1Z3Q6</accession>
<dbReference type="STRING" id="983920.Y88_1744"/>